<feature type="region of interest" description="Disordered" evidence="1">
    <location>
        <begin position="1"/>
        <end position="39"/>
    </location>
</feature>
<evidence type="ECO:0000313" key="2">
    <source>
        <dbReference type="EMBL" id="KYF62226.1"/>
    </source>
</evidence>
<dbReference type="AlphaFoldDB" id="A0A150Q3B1"/>
<feature type="compositionally biased region" description="Low complexity" evidence="1">
    <location>
        <begin position="789"/>
        <end position="798"/>
    </location>
</feature>
<evidence type="ECO:0000313" key="3">
    <source>
        <dbReference type="Proteomes" id="UP000075260"/>
    </source>
</evidence>
<comment type="caution">
    <text evidence="2">The sequence shown here is derived from an EMBL/GenBank/DDBJ whole genome shotgun (WGS) entry which is preliminary data.</text>
</comment>
<feature type="region of interest" description="Disordered" evidence="1">
    <location>
        <begin position="814"/>
        <end position="866"/>
    </location>
</feature>
<evidence type="ECO:0000256" key="1">
    <source>
        <dbReference type="SAM" id="MobiDB-lite"/>
    </source>
</evidence>
<feature type="compositionally biased region" description="Acidic residues" evidence="1">
    <location>
        <begin position="11"/>
        <end position="20"/>
    </location>
</feature>
<name>A0A150Q3B1_SORCE</name>
<organism evidence="2 3">
    <name type="scientific">Sorangium cellulosum</name>
    <name type="common">Polyangium cellulosum</name>
    <dbReference type="NCBI Taxonomy" id="56"/>
    <lineage>
        <taxon>Bacteria</taxon>
        <taxon>Pseudomonadati</taxon>
        <taxon>Myxococcota</taxon>
        <taxon>Polyangia</taxon>
        <taxon>Polyangiales</taxon>
        <taxon>Polyangiaceae</taxon>
        <taxon>Sorangium</taxon>
    </lineage>
</organism>
<dbReference type="Proteomes" id="UP000075260">
    <property type="component" value="Unassembled WGS sequence"/>
</dbReference>
<reference evidence="2 3" key="1">
    <citation type="submission" date="2014-02" db="EMBL/GenBank/DDBJ databases">
        <title>The small core and large imbalanced accessory genome model reveals a collaborative survival strategy of Sorangium cellulosum strains in nature.</title>
        <authorList>
            <person name="Han K."/>
            <person name="Peng R."/>
            <person name="Blom J."/>
            <person name="Li Y.-Z."/>
        </authorList>
    </citation>
    <scope>NUCLEOTIDE SEQUENCE [LARGE SCALE GENOMIC DNA]</scope>
    <source>
        <strain evidence="2 3">So0008-312</strain>
    </source>
</reference>
<protein>
    <submittedName>
        <fullName evidence="2">Uncharacterized protein</fullName>
    </submittedName>
</protein>
<dbReference type="PANTHER" id="PTHR35580">
    <property type="entry name" value="CELL SURFACE GLYCOPROTEIN (S-LAYER PROTEIN)-LIKE PROTEIN"/>
    <property type="match status" value="1"/>
</dbReference>
<proteinExistence type="predicted"/>
<dbReference type="EMBL" id="JEMA01001114">
    <property type="protein sequence ID" value="KYF62226.1"/>
    <property type="molecule type" value="Genomic_DNA"/>
</dbReference>
<gene>
    <name evidence="2" type="ORF">BE15_06320</name>
</gene>
<feature type="compositionally biased region" description="Gly residues" evidence="1">
    <location>
        <begin position="772"/>
        <end position="788"/>
    </location>
</feature>
<feature type="region of interest" description="Disordered" evidence="1">
    <location>
        <begin position="770"/>
        <end position="798"/>
    </location>
</feature>
<feature type="compositionally biased region" description="Low complexity" evidence="1">
    <location>
        <begin position="838"/>
        <end position="848"/>
    </location>
</feature>
<dbReference type="InterPro" id="IPR052918">
    <property type="entry name" value="Motility_Chemotaxis_Reg"/>
</dbReference>
<dbReference type="PANTHER" id="PTHR35580:SF1">
    <property type="entry name" value="PHYTASE-LIKE DOMAIN-CONTAINING PROTEIN"/>
    <property type="match status" value="1"/>
</dbReference>
<sequence length="866" mass="89985">MTPTVEVCATPEDEGCDGDTDCAPRPPWSRGYGGTGADEGASIASDPAGNYYVIGTFEGTIDFGAGPLTSAGGRDIFLLKLDPAGALLWSKRFGVIFDEVGRAVAVDGSGNVLLAGTHLTSETVATSFGGCGIVTPYQGEGVFVAKLDPEGNHIWSRGSVSPDAAQLERPFKQLVVDALGDAYVTFTVTGRFETTPSLAKLDAATGDILWSQPLAAAIPAHADHEQQKDEVLLAIDSAGDVVTTSASIVPVSNCPCVHQLTVQKLTTTGDVLWSRQFSPSISAPPAAGIGASAWAMAVNAADEIRRRHYEASISVFGLPHGEHVLTVTASDVTGASASAQRTVFIDAPPTVQILAPRHETVAHPTLRVATACVDDHPEDCTVRVMADIHGSSLDSVEIARGTSAVDTVVDLSAFDGKTFNLRFTVLDTWASSFLQGATVHVEGSPLLTAVDDAPGRILDFDASRILFINAETEFAVLDRATRTITRLMTVPYPYWLNASSRALLTRTGAVMEVPGVPSAGVRTAVYEWRDGALLRLAAQGRIAFVSGDYLAYSGSGTYLRNLASGTDELVLSATLDPVSFDVAESGLLTYVDGRSLYTHMAGVSTLLLRSGDEITRPVTDGLNVVFTKRVDRNVYQTLLATPSGELPLGVAPVAQPAGTDTGAYQLHGGYIAFLRGAYRSEQVWLRTPTGEQHQISFFAAASRLDDPPGRLGHDGISDAGEVMFLNPPKRYLGAPGAAPREISSQLGHARWFQGAWYVVMGNTLFRVDDGSSGTGGEGGSGGGAGGTGSFTDDGGMTSFAGNGDAVRVGSFAGASSTETGGGARIDVSSTGIGGAGSGVSTSATVGSSERPVGEPPMSGGCAVAAR</sequence>
<accession>A0A150Q3B1</accession>